<reference evidence="1 2" key="1">
    <citation type="journal article" date="2019" name="Genome Biol. Evol.">
        <title>Insights into the evolution of the New World diploid cottons (Gossypium, subgenus Houzingenia) based on genome sequencing.</title>
        <authorList>
            <person name="Grover C.E."/>
            <person name="Arick M.A. 2nd"/>
            <person name="Thrash A."/>
            <person name="Conover J.L."/>
            <person name="Sanders W.S."/>
            <person name="Peterson D.G."/>
            <person name="Frelichowski J.E."/>
            <person name="Scheffler J.A."/>
            <person name="Scheffler B.E."/>
            <person name="Wendel J.F."/>
        </authorList>
    </citation>
    <scope>NUCLEOTIDE SEQUENCE [LARGE SCALE GENOMIC DNA]</scope>
    <source>
        <strain evidence="1">157</strain>
        <tissue evidence="1">Leaf</tissue>
    </source>
</reference>
<feature type="non-terminal residue" evidence="1">
    <location>
        <position position="75"/>
    </location>
</feature>
<accession>A0A7J8NLH8</accession>
<keyword evidence="2" id="KW-1185">Reference proteome</keyword>
<protein>
    <submittedName>
        <fullName evidence="1">Uncharacterized protein</fullName>
    </submittedName>
</protein>
<dbReference type="EMBL" id="JABEZX010359736">
    <property type="protein sequence ID" value="MBA0577829.1"/>
    <property type="molecule type" value="Genomic_DNA"/>
</dbReference>
<gene>
    <name evidence="1" type="ORF">Golob_027582</name>
</gene>
<sequence>MMRSNNYSTAIMVDLVPIVEEYTTLLRCPKIQTDKAYSRAANVLTFLKKLMGITRMSEQWSQPGLSKKEIVSASL</sequence>
<dbReference type="AlphaFoldDB" id="A0A7J8NLH8"/>
<comment type="caution">
    <text evidence="1">The sequence shown here is derived from an EMBL/GenBank/DDBJ whole genome shotgun (WGS) entry which is preliminary data.</text>
</comment>
<evidence type="ECO:0000313" key="1">
    <source>
        <dbReference type="EMBL" id="MBA0577829.1"/>
    </source>
</evidence>
<name>A0A7J8NLH8_9ROSI</name>
<organism evidence="1 2">
    <name type="scientific">Gossypium lobatum</name>
    <dbReference type="NCBI Taxonomy" id="34289"/>
    <lineage>
        <taxon>Eukaryota</taxon>
        <taxon>Viridiplantae</taxon>
        <taxon>Streptophyta</taxon>
        <taxon>Embryophyta</taxon>
        <taxon>Tracheophyta</taxon>
        <taxon>Spermatophyta</taxon>
        <taxon>Magnoliopsida</taxon>
        <taxon>eudicotyledons</taxon>
        <taxon>Gunneridae</taxon>
        <taxon>Pentapetalae</taxon>
        <taxon>rosids</taxon>
        <taxon>malvids</taxon>
        <taxon>Malvales</taxon>
        <taxon>Malvaceae</taxon>
        <taxon>Malvoideae</taxon>
        <taxon>Gossypium</taxon>
    </lineage>
</organism>
<proteinExistence type="predicted"/>
<dbReference type="Proteomes" id="UP000593572">
    <property type="component" value="Unassembled WGS sequence"/>
</dbReference>
<evidence type="ECO:0000313" key="2">
    <source>
        <dbReference type="Proteomes" id="UP000593572"/>
    </source>
</evidence>